<feature type="signal peptide" evidence="3">
    <location>
        <begin position="1"/>
        <end position="29"/>
    </location>
</feature>
<dbReference type="NCBIfam" id="TIGR02103">
    <property type="entry name" value="pullul_strch"/>
    <property type="match status" value="1"/>
</dbReference>
<evidence type="ECO:0000313" key="8">
    <source>
        <dbReference type="Proteomes" id="UP000694501"/>
    </source>
</evidence>
<dbReference type="InterPro" id="IPR040671">
    <property type="entry name" value="Pullulanase_N2"/>
</dbReference>
<dbReference type="InterPro" id="IPR024561">
    <property type="entry name" value="Pullul_strch_C"/>
</dbReference>
<gene>
    <name evidence="7" type="primary">pulA</name>
    <name evidence="7" type="ORF">JGS22_017660</name>
</gene>
<feature type="domain" description="Alpha-1,6-glucosidases pullulanase-type C-terminal" evidence="5">
    <location>
        <begin position="744"/>
        <end position="892"/>
    </location>
</feature>
<dbReference type="Gene3D" id="2.60.40.1130">
    <property type="entry name" value="Rab geranylgeranyltransferase alpha-subunit, insert domain"/>
    <property type="match status" value="1"/>
</dbReference>
<feature type="chain" id="PRO_5036795178" evidence="3">
    <location>
        <begin position="30"/>
        <end position="896"/>
    </location>
</feature>
<feature type="region of interest" description="Disordered" evidence="2">
    <location>
        <begin position="577"/>
        <end position="606"/>
    </location>
</feature>
<dbReference type="SUPFAM" id="SSF51011">
    <property type="entry name" value="Glycosyl hydrolase domain"/>
    <property type="match status" value="1"/>
</dbReference>
<dbReference type="EMBL" id="JAELVF020000001">
    <property type="protein sequence ID" value="MBU7599393.1"/>
    <property type="molecule type" value="Genomic_DNA"/>
</dbReference>
<dbReference type="Proteomes" id="UP000694501">
    <property type="component" value="Unassembled WGS sequence"/>
</dbReference>
<dbReference type="SUPFAM" id="SSF81296">
    <property type="entry name" value="E set domains"/>
    <property type="match status" value="2"/>
</dbReference>
<sequence length="896" mass="95790">MLPNTARRALAAVLAAGLLATLGPAAAQAEPPTAAALDLSESRALWIDRNTVVWPSGEGASSAGLYYAPDGGAELVDGELSGAPNELKLAKVGGGLTDEQRAAFPHLAGHAAYSIAEDDRDRVADATRGQLVATQRDGDGGLTAASGVQIPGVLDDLYGSAAQQADLGPVFAEDGTPSLSVWAPTAQSVELELDGERRTMERDDTTGVWRASGERDWLGKPYRYRVKVWAPTTGEMVVNTVTDPYATALTADSESALVVDLDDPALAPRGWDSYTKPAATQPRDAQIQELHVRDFSVADPTAEHTGRYLAFTERDSDGSRHLRKLADAGTSHVHLLPTYDLATTPERTEDQAVPDCDLAAFPADSPEQQKCVGAVRDEDAYNWGYDPLHYTVPEGSYATDPEGPGRTHEYRRMVRALNDSGLRVVQDVVYNHSYAAGQDEKSVLDRIVPGYYQRLMEDGAVADSTCCPGTAPEHTMMGRLVVDSVVTWAKQYKIDGFRFDLMAHHPKENILAVRTALDELTPEKDGVDGKRILLYGEGWNFGEIADDARFEQASQANMAGTGIATFSDRARDAVRGGGPFDEEPGVQGFASGLYTDPNDTADNGSRDEQRARLLHYQDLLKVGLTGSLAEYTFTDTAGRQVKGSEVDYNGSPAGYAGAPGEALAYADAHDNESLYDALAYKLPTGTSAADRARMQVLAMATAALSQGPALSQAGTDLLRSKSLDRNSYNSGDWYNTINWDCSAGNGFGRGLPPAWDNEQNWPYAAPLLTLPQLRPGCAEIDAASAAYRDLLTLRTSEPAFSQSSTADVQRELGFPLSGTEETPGVVTMRLGELLVVFNATPETAEQTVTQAQGGSYALHRVQADGADEQVKSASFDAGSGTFTVPGRSVAVFDGRG</sequence>
<dbReference type="InterPro" id="IPR013780">
    <property type="entry name" value="Glyco_hydro_b"/>
</dbReference>
<evidence type="ECO:0000256" key="1">
    <source>
        <dbReference type="ARBA" id="ARBA00008061"/>
    </source>
</evidence>
<dbReference type="AlphaFoldDB" id="A0A949JFX6"/>
<evidence type="ECO:0000313" key="7">
    <source>
        <dbReference type="EMBL" id="MBU7599393.1"/>
    </source>
</evidence>
<dbReference type="InterPro" id="IPR004193">
    <property type="entry name" value="Glyco_hydro_13_N"/>
</dbReference>
<dbReference type="Gene3D" id="3.20.20.80">
    <property type="entry name" value="Glycosidases"/>
    <property type="match status" value="1"/>
</dbReference>
<dbReference type="SUPFAM" id="SSF51445">
    <property type="entry name" value="(Trans)glycosidases"/>
    <property type="match status" value="1"/>
</dbReference>
<evidence type="ECO:0000259" key="4">
    <source>
        <dbReference type="Pfam" id="PF02922"/>
    </source>
</evidence>
<dbReference type="Pfam" id="PF11852">
    <property type="entry name" value="Pullul_strch_C"/>
    <property type="match status" value="1"/>
</dbReference>
<keyword evidence="8" id="KW-1185">Reference proteome</keyword>
<dbReference type="GO" id="GO:0051060">
    <property type="term" value="F:pullulanase activity"/>
    <property type="evidence" value="ECO:0007669"/>
    <property type="project" value="InterPro"/>
</dbReference>
<evidence type="ECO:0000256" key="2">
    <source>
        <dbReference type="SAM" id="MobiDB-lite"/>
    </source>
</evidence>
<evidence type="ECO:0000259" key="6">
    <source>
        <dbReference type="Pfam" id="PF17967"/>
    </source>
</evidence>
<dbReference type="CDD" id="cd11341">
    <property type="entry name" value="AmyAc_Pullulanase_LD-like"/>
    <property type="match status" value="1"/>
</dbReference>
<dbReference type="Pfam" id="PF17967">
    <property type="entry name" value="Pullulanase_N2"/>
    <property type="match status" value="1"/>
</dbReference>
<dbReference type="GO" id="GO:0005975">
    <property type="term" value="P:carbohydrate metabolic process"/>
    <property type="evidence" value="ECO:0007669"/>
    <property type="project" value="InterPro"/>
</dbReference>
<comment type="caution">
    <text evidence="7">The sequence shown here is derived from an EMBL/GenBank/DDBJ whole genome shotgun (WGS) entry which is preliminary data.</text>
</comment>
<evidence type="ECO:0000259" key="5">
    <source>
        <dbReference type="Pfam" id="PF11852"/>
    </source>
</evidence>
<dbReference type="Gene3D" id="2.60.40.1180">
    <property type="entry name" value="Golgi alpha-mannosidase II"/>
    <property type="match status" value="1"/>
</dbReference>
<dbReference type="InterPro" id="IPR013783">
    <property type="entry name" value="Ig-like_fold"/>
</dbReference>
<keyword evidence="3" id="KW-0732">Signal</keyword>
<protein>
    <submittedName>
        <fullName evidence="7">Pullulanase-type alpha-1,6-glucosidase</fullName>
    </submittedName>
</protein>
<proteinExistence type="inferred from homology"/>
<dbReference type="Gene3D" id="2.60.40.10">
    <property type="entry name" value="Immunoglobulins"/>
    <property type="match status" value="1"/>
</dbReference>
<comment type="similarity">
    <text evidence="1">Belongs to the glycosyl hydrolase 13 family.</text>
</comment>
<reference evidence="7" key="1">
    <citation type="submission" date="2021-06" db="EMBL/GenBank/DDBJ databases">
        <title>Sequencing of actinobacteria type strains.</title>
        <authorList>
            <person name="Nguyen G.-S."/>
            <person name="Wentzel A."/>
        </authorList>
    </citation>
    <scope>NUCLEOTIDE SEQUENCE</scope>
    <source>
        <strain evidence="7">P38-E01</strain>
    </source>
</reference>
<dbReference type="Pfam" id="PF02922">
    <property type="entry name" value="CBM_48"/>
    <property type="match status" value="1"/>
</dbReference>
<name>A0A949JFX6_9ACTN</name>
<accession>A0A949JFX6</accession>
<organism evidence="7 8">
    <name type="scientific">Streptomyces tardus</name>
    <dbReference type="NCBI Taxonomy" id="2780544"/>
    <lineage>
        <taxon>Bacteria</taxon>
        <taxon>Bacillati</taxon>
        <taxon>Actinomycetota</taxon>
        <taxon>Actinomycetes</taxon>
        <taxon>Kitasatosporales</taxon>
        <taxon>Streptomycetaceae</taxon>
        <taxon>Streptomyces</taxon>
    </lineage>
</organism>
<evidence type="ECO:0000256" key="3">
    <source>
        <dbReference type="SAM" id="SignalP"/>
    </source>
</evidence>
<dbReference type="InterPro" id="IPR017853">
    <property type="entry name" value="GH"/>
</dbReference>
<dbReference type="InterPro" id="IPR014756">
    <property type="entry name" value="Ig_E-set"/>
</dbReference>
<dbReference type="PANTHER" id="PTHR43002">
    <property type="entry name" value="GLYCOGEN DEBRANCHING ENZYME"/>
    <property type="match status" value="1"/>
</dbReference>
<dbReference type="InterPro" id="IPR011839">
    <property type="entry name" value="Pullul_strch"/>
</dbReference>
<feature type="domain" description="Pullulanase N2" evidence="6">
    <location>
        <begin position="42"/>
        <end position="156"/>
    </location>
</feature>
<dbReference type="CDD" id="cd02860">
    <property type="entry name" value="E_set_Pullulanase"/>
    <property type="match status" value="1"/>
</dbReference>
<feature type="domain" description="Glycoside hydrolase family 13 N-terminal" evidence="4">
    <location>
        <begin position="167"/>
        <end position="246"/>
    </location>
</feature>